<evidence type="ECO:0000313" key="2">
    <source>
        <dbReference type="EMBL" id="KRY68941.1"/>
    </source>
</evidence>
<dbReference type="Proteomes" id="UP000054805">
    <property type="component" value="Unassembled WGS sequence"/>
</dbReference>
<protein>
    <submittedName>
        <fullName evidence="2">Uncharacterized protein</fullName>
    </submittedName>
</protein>
<dbReference type="Proteomes" id="UP000054632">
    <property type="component" value="Unassembled WGS sequence"/>
</dbReference>
<organism evidence="2 5">
    <name type="scientific">Trichinella pseudospiralis</name>
    <name type="common">Parasitic roundworm</name>
    <dbReference type="NCBI Taxonomy" id="6337"/>
    <lineage>
        <taxon>Eukaryota</taxon>
        <taxon>Metazoa</taxon>
        <taxon>Ecdysozoa</taxon>
        <taxon>Nematoda</taxon>
        <taxon>Enoplea</taxon>
        <taxon>Dorylaimia</taxon>
        <taxon>Trichinellida</taxon>
        <taxon>Trichinellidae</taxon>
        <taxon>Trichinella</taxon>
    </lineage>
</organism>
<name>A0A0V1E524_TRIPS</name>
<evidence type="ECO:0000313" key="4">
    <source>
        <dbReference type="EMBL" id="KRZ32513.1"/>
    </source>
</evidence>
<dbReference type="EMBL" id="JYDV01000110">
    <property type="protein sequence ID" value="KRZ32513.1"/>
    <property type="molecule type" value="Genomic_DNA"/>
</dbReference>
<evidence type="ECO:0000313" key="5">
    <source>
        <dbReference type="Proteomes" id="UP000054632"/>
    </source>
</evidence>
<dbReference type="EMBL" id="JYDS01000074">
    <property type="protein sequence ID" value="KRZ27182.1"/>
    <property type="molecule type" value="Genomic_DNA"/>
</dbReference>
<proteinExistence type="predicted"/>
<evidence type="ECO:0000313" key="3">
    <source>
        <dbReference type="EMBL" id="KRZ27182.1"/>
    </source>
</evidence>
<sequence>MPGRHACESAAVGSKLTTDDGNGSTKRSEPTPAAARNTQPNACCPLFQPNWFDKQMAETTACHFCHTVDNFFI</sequence>
<reference evidence="5 6" key="1">
    <citation type="submission" date="2015-01" db="EMBL/GenBank/DDBJ databases">
        <title>Evolution of Trichinella species and genotypes.</title>
        <authorList>
            <person name="Korhonen P.K."/>
            <person name="Edoardo P."/>
            <person name="Giuseppe L.R."/>
            <person name="Gasser R.B."/>
        </authorList>
    </citation>
    <scope>NUCLEOTIDE SEQUENCE [LARGE SCALE GENOMIC DNA]</scope>
    <source>
        <strain evidence="2">ISS13</strain>
        <strain evidence="4">ISS176</strain>
        <strain evidence="3">ISS588</strain>
    </source>
</reference>
<comment type="caution">
    <text evidence="2">The sequence shown here is derived from an EMBL/GenBank/DDBJ whole genome shotgun (WGS) entry which is preliminary data.</text>
</comment>
<evidence type="ECO:0000313" key="6">
    <source>
        <dbReference type="Proteomes" id="UP000054805"/>
    </source>
</evidence>
<dbReference type="EMBL" id="JYDR01000100">
    <property type="protein sequence ID" value="KRY68941.1"/>
    <property type="molecule type" value="Genomic_DNA"/>
</dbReference>
<dbReference type="AlphaFoldDB" id="A0A0V1E524"/>
<evidence type="ECO:0000256" key="1">
    <source>
        <dbReference type="SAM" id="MobiDB-lite"/>
    </source>
</evidence>
<gene>
    <name evidence="2" type="ORF">T4A_8076</name>
    <name evidence="3" type="ORF">T4B_11644</name>
    <name evidence="4" type="ORF">T4C_9296</name>
</gene>
<feature type="region of interest" description="Disordered" evidence="1">
    <location>
        <begin position="1"/>
        <end position="40"/>
    </location>
</feature>
<dbReference type="OrthoDB" id="10465065at2759"/>
<keyword evidence="6" id="KW-1185">Reference proteome</keyword>
<accession>A0A0V1E524</accession>
<feature type="compositionally biased region" description="Polar residues" evidence="1">
    <location>
        <begin position="15"/>
        <end position="25"/>
    </location>
</feature>
<dbReference type="Proteomes" id="UP000054826">
    <property type="component" value="Unassembled WGS sequence"/>
</dbReference>